<protein>
    <submittedName>
        <fullName evidence="2">Uncharacterized protein</fullName>
    </submittedName>
</protein>
<evidence type="ECO:0000313" key="2">
    <source>
        <dbReference type="EnsemblPlants" id="ORUFI04G26180.1"/>
    </source>
</evidence>
<organism evidence="2 3">
    <name type="scientific">Oryza rufipogon</name>
    <name type="common">Brownbeard rice</name>
    <name type="synonym">Asian wild rice</name>
    <dbReference type="NCBI Taxonomy" id="4529"/>
    <lineage>
        <taxon>Eukaryota</taxon>
        <taxon>Viridiplantae</taxon>
        <taxon>Streptophyta</taxon>
        <taxon>Embryophyta</taxon>
        <taxon>Tracheophyta</taxon>
        <taxon>Spermatophyta</taxon>
        <taxon>Magnoliopsida</taxon>
        <taxon>Liliopsida</taxon>
        <taxon>Poales</taxon>
        <taxon>Poaceae</taxon>
        <taxon>BOP clade</taxon>
        <taxon>Oryzoideae</taxon>
        <taxon>Oryzeae</taxon>
        <taxon>Oryzinae</taxon>
        <taxon>Oryza</taxon>
    </lineage>
</organism>
<dbReference type="HOGENOM" id="CLU_1589134_0_0_1"/>
<feature type="compositionally biased region" description="Polar residues" evidence="1">
    <location>
        <begin position="158"/>
        <end position="168"/>
    </location>
</feature>
<sequence length="168" mass="18433">MAQTDILESALACGRRRRRRDDRGSEGAEAAYDALSTPWVIRKMRTREVVHLGLDHAETCPCRAVQGSYMYTSFTARDTRIRDVNGSSPSDSNRGGTSPTEVQHGLSPPQGDRRLAGDETRSKKSATATLSAVGSARVHLGWRPQNSDVRRRPLLSPAVQSFTSSSYD</sequence>
<dbReference type="Gramene" id="ORUFI04G26180.1">
    <property type="protein sequence ID" value="ORUFI04G26180.1"/>
    <property type="gene ID" value="ORUFI04G26180"/>
</dbReference>
<keyword evidence="3" id="KW-1185">Reference proteome</keyword>
<reference evidence="2" key="2">
    <citation type="submission" date="2015-06" db="UniProtKB">
        <authorList>
            <consortium name="EnsemblPlants"/>
        </authorList>
    </citation>
    <scope>IDENTIFICATION</scope>
</reference>
<dbReference type="EnsemblPlants" id="ORUFI04G26180.1">
    <property type="protein sequence ID" value="ORUFI04G26180.1"/>
    <property type="gene ID" value="ORUFI04G26180"/>
</dbReference>
<dbReference type="Proteomes" id="UP000008022">
    <property type="component" value="Unassembled WGS sequence"/>
</dbReference>
<evidence type="ECO:0000313" key="3">
    <source>
        <dbReference type="Proteomes" id="UP000008022"/>
    </source>
</evidence>
<feature type="compositionally biased region" description="Basic and acidic residues" evidence="1">
    <location>
        <begin position="111"/>
        <end position="122"/>
    </location>
</feature>
<feature type="region of interest" description="Disordered" evidence="1">
    <location>
        <begin position="78"/>
        <end position="168"/>
    </location>
</feature>
<dbReference type="AlphaFoldDB" id="A0A0E0PDR6"/>
<evidence type="ECO:0000256" key="1">
    <source>
        <dbReference type="SAM" id="MobiDB-lite"/>
    </source>
</evidence>
<proteinExistence type="predicted"/>
<name>A0A0E0PDR6_ORYRU</name>
<reference evidence="3" key="1">
    <citation type="submission" date="2013-06" db="EMBL/GenBank/DDBJ databases">
        <authorList>
            <person name="Zhao Q."/>
        </authorList>
    </citation>
    <scope>NUCLEOTIDE SEQUENCE</scope>
    <source>
        <strain evidence="3">cv. W1943</strain>
    </source>
</reference>
<accession>A0A0E0PDR6</accession>
<feature type="compositionally biased region" description="Polar residues" evidence="1">
    <location>
        <begin position="85"/>
        <end position="101"/>
    </location>
</feature>